<evidence type="ECO:0000313" key="2">
    <source>
        <dbReference type="Proteomes" id="UP000694892"/>
    </source>
</evidence>
<gene>
    <name evidence="1" type="ORF">XELAEV_18015600mg</name>
</gene>
<accession>A0A974DIC8</accession>
<reference evidence="2" key="1">
    <citation type="journal article" date="2016" name="Nature">
        <title>Genome evolution in the allotetraploid frog Xenopus laevis.</title>
        <authorList>
            <person name="Session A.M."/>
            <person name="Uno Y."/>
            <person name="Kwon T."/>
            <person name="Chapman J.A."/>
            <person name="Toyoda A."/>
            <person name="Takahashi S."/>
            <person name="Fukui A."/>
            <person name="Hikosaka A."/>
            <person name="Suzuki A."/>
            <person name="Kondo M."/>
            <person name="van Heeringen S.J."/>
            <person name="Quigley I."/>
            <person name="Heinz S."/>
            <person name="Ogino H."/>
            <person name="Ochi H."/>
            <person name="Hellsten U."/>
            <person name="Lyons J.B."/>
            <person name="Simakov O."/>
            <person name="Putnam N."/>
            <person name="Stites J."/>
            <person name="Kuroki Y."/>
            <person name="Tanaka T."/>
            <person name="Michiue T."/>
            <person name="Watanabe M."/>
            <person name="Bogdanovic O."/>
            <person name="Lister R."/>
            <person name="Georgiou G."/>
            <person name="Paranjpe S.S."/>
            <person name="van Kruijsbergen I."/>
            <person name="Shu S."/>
            <person name="Carlson J."/>
            <person name="Kinoshita T."/>
            <person name="Ohta Y."/>
            <person name="Mawaribuchi S."/>
            <person name="Jenkins J."/>
            <person name="Grimwood J."/>
            <person name="Schmutz J."/>
            <person name="Mitros T."/>
            <person name="Mozaffari S.V."/>
            <person name="Suzuki Y."/>
            <person name="Haramoto Y."/>
            <person name="Yamamoto T.S."/>
            <person name="Takagi C."/>
            <person name="Heald R."/>
            <person name="Miller K."/>
            <person name="Haudenschild C."/>
            <person name="Kitzman J."/>
            <person name="Nakayama T."/>
            <person name="Izutsu Y."/>
            <person name="Robert J."/>
            <person name="Fortriede J."/>
            <person name="Burns K."/>
            <person name="Lotay V."/>
            <person name="Karimi K."/>
            <person name="Yasuoka Y."/>
            <person name="Dichmann D.S."/>
            <person name="Flajnik M.F."/>
            <person name="Houston D.W."/>
            <person name="Shendure J."/>
            <person name="DuPasquier L."/>
            <person name="Vize P.D."/>
            <person name="Zorn A.M."/>
            <person name="Ito M."/>
            <person name="Marcotte E.M."/>
            <person name="Wallingford J.B."/>
            <person name="Ito Y."/>
            <person name="Asashima M."/>
            <person name="Ueno N."/>
            <person name="Matsuda Y."/>
            <person name="Veenstra G.J."/>
            <person name="Fujiyama A."/>
            <person name="Harland R.M."/>
            <person name="Taira M."/>
            <person name="Rokhsar D.S."/>
        </authorList>
    </citation>
    <scope>NUCLEOTIDE SEQUENCE [LARGE SCALE GENOMIC DNA]</scope>
    <source>
        <strain evidence="2">J</strain>
    </source>
</reference>
<evidence type="ECO:0000313" key="1">
    <source>
        <dbReference type="EMBL" id="OCT92544.1"/>
    </source>
</evidence>
<organism evidence="1 2">
    <name type="scientific">Xenopus laevis</name>
    <name type="common">African clawed frog</name>
    <dbReference type="NCBI Taxonomy" id="8355"/>
    <lineage>
        <taxon>Eukaryota</taxon>
        <taxon>Metazoa</taxon>
        <taxon>Chordata</taxon>
        <taxon>Craniata</taxon>
        <taxon>Vertebrata</taxon>
        <taxon>Euteleostomi</taxon>
        <taxon>Amphibia</taxon>
        <taxon>Batrachia</taxon>
        <taxon>Anura</taxon>
        <taxon>Pipoidea</taxon>
        <taxon>Pipidae</taxon>
        <taxon>Xenopodinae</taxon>
        <taxon>Xenopus</taxon>
        <taxon>Xenopus</taxon>
    </lineage>
</organism>
<dbReference type="EMBL" id="CM004469">
    <property type="protein sequence ID" value="OCT92544.1"/>
    <property type="molecule type" value="Genomic_DNA"/>
</dbReference>
<proteinExistence type="predicted"/>
<dbReference type="AlphaFoldDB" id="A0A974DIC8"/>
<sequence>MLWVETSAQLKILGVAFGFRCINENAGSCYLEGLLKGDLVKSETLTILHIKKGYFDYIDPAPPTITSAKNQ</sequence>
<dbReference type="Proteomes" id="UP000694892">
    <property type="component" value="Chromosome 2S"/>
</dbReference>
<protein>
    <submittedName>
        <fullName evidence="1">Uncharacterized protein</fullName>
    </submittedName>
</protein>
<name>A0A974DIC8_XENLA</name>